<keyword evidence="1" id="KW-0812">Transmembrane</keyword>
<gene>
    <name evidence="2" type="ORF">E0E05_07135</name>
</gene>
<feature type="transmembrane region" description="Helical" evidence="1">
    <location>
        <begin position="56"/>
        <end position="87"/>
    </location>
</feature>
<evidence type="ECO:0000256" key="1">
    <source>
        <dbReference type="SAM" id="Phobius"/>
    </source>
</evidence>
<dbReference type="Pfam" id="PF10011">
    <property type="entry name" value="DUF2254"/>
    <property type="match status" value="1"/>
</dbReference>
<dbReference type="EMBL" id="CP036532">
    <property type="protein sequence ID" value="QBK30391.1"/>
    <property type="molecule type" value="Genomic_DNA"/>
</dbReference>
<organism evidence="2 3">
    <name type="scientific">Roseitalea porphyridii</name>
    <dbReference type="NCBI Taxonomy" id="1852022"/>
    <lineage>
        <taxon>Bacteria</taxon>
        <taxon>Pseudomonadati</taxon>
        <taxon>Pseudomonadota</taxon>
        <taxon>Alphaproteobacteria</taxon>
        <taxon>Hyphomicrobiales</taxon>
        <taxon>Ahrensiaceae</taxon>
        <taxon>Roseitalea</taxon>
    </lineage>
</organism>
<dbReference type="KEGG" id="rpod:E0E05_07135"/>
<accession>A0A4P6UZA7</accession>
<feature type="transmembrane region" description="Helical" evidence="1">
    <location>
        <begin position="12"/>
        <end position="36"/>
    </location>
</feature>
<keyword evidence="1" id="KW-0472">Membrane</keyword>
<protein>
    <submittedName>
        <fullName evidence="2">DUF2254 domain-containing protein</fullName>
    </submittedName>
</protein>
<feature type="transmembrane region" description="Helical" evidence="1">
    <location>
        <begin position="108"/>
        <end position="125"/>
    </location>
</feature>
<dbReference type="AlphaFoldDB" id="A0A4P6UZA7"/>
<feature type="transmembrane region" description="Helical" evidence="1">
    <location>
        <begin position="131"/>
        <end position="155"/>
    </location>
</feature>
<reference evidence="2 3" key="1">
    <citation type="journal article" date="2017" name="Int. J. Syst. Evol. Microbiol.">
        <title>Roseitalea porphyridii gen. nov., sp. nov., isolated from a red alga, and reclassification of Hoeflea suaedae Chung et al. 2013 as Pseudohoeflea suaedae gen. nov., comb. nov.</title>
        <authorList>
            <person name="Hyeon J.W."/>
            <person name="Jeong S.E."/>
            <person name="Baek K."/>
            <person name="Jeon C.O."/>
        </authorList>
    </citation>
    <scope>NUCLEOTIDE SEQUENCE [LARGE SCALE GENOMIC DNA]</scope>
    <source>
        <strain evidence="2 3">MA7-20</strain>
    </source>
</reference>
<keyword evidence="3" id="KW-1185">Reference proteome</keyword>
<sequence length="423" mass="45527">MYKRALTELGNVRGLITVPGTIALFVWAIAPLALWLDEWFAALSGAEPYQFLQTDYQTAVAILSTIAGAAVTTLSLVYSLVLVVFTLAAGTIAPRLLRRFTSDRVNQVTAGLFGGLFLFALTLLHQTDPGFVPVLSIAMAVALSAVAVLQLIFFVHTVSRSVTIDEEIAEISRQLESRLARVLAETEEDDRAFEFDEASMSEISAAENGYITGMDEQSLLSFAAEHGLFLDITRKTGTFMLKGQTIARFSAGQGPGDGRAAADAVNQAIALQPARGSVEDIEYSISVLLEIALRALSPGVNDTFTAIACVDRISSACAEPVRRGLRRRVLADDAGTVRVQIAGLTVEDVINTAFHPLRRAASGNLLMLQHIADALVRLHDVADTGVAPILGRHAQLLMHSYEQEDPLPVDRAFLASRLAPILS</sequence>
<keyword evidence="1" id="KW-1133">Transmembrane helix</keyword>
<dbReference type="InterPro" id="IPR018723">
    <property type="entry name" value="DUF2254_membrane"/>
</dbReference>
<name>A0A4P6UZA7_9HYPH</name>
<evidence type="ECO:0000313" key="2">
    <source>
        <dbReference type="EMBL" id="QBK30391.1"/>
    </source>
</evidence>
<evidence type="ECO:0000313" key="3">
    <source>
        <dbReference type="Proteomes" id="UP000293719"/>
    </source>
</evidence>
<proteinExistence type="predicted"/>
<dbReference type="Proteomes" id="UP000293719">
    <property type="component" value="Chromosome"/>
</dbReference>